<evidence type="ECO:0000256" key="10">
    <source>
        <dbReference type="ARBA" id="ARBA00048205"/>
    </source>
</evidence>
<dbReference type="PROSITE" id="PS01136">
    <property type="entry name" value="UPF0034"/>
    <property type="match status" value="1"/>
</dbReference>
<dbReference type="AlphaFoldDB" id="F2LX75"/>
<keyword evidence="6 12" id="KW-0819">tRNA processing</keyword>
<evidence type="ECO:0000313" key="16">
    <source>
        <dbReference type="EMBL" id="AEA33133.1"/>
    </source>
</evidence>
<dbReference type="Gene3D" id="3.20.20.70">
    <property type="entry name" value="Aldolase class I"/>
    <property type="match status" value="1"/>
</dbReference>
<feature type="active site" description="Proton donor" evidence="13">
    <location>
        <position position="99"/>
    </location>
</feature>
<evidence type="ECO:0000256" key="14">
    <source>
        <dbReference type="PIRSR" id="PIRSR006621-2"/>
    </source>
</evidence>
<dbReference type="HOGENOM" id="CLU_013299_0_1_7"/>
<feature type="binding site" evidence="14">
    <location>
        <position position="138"/>
    </location>
    <ligand>
        <name>FMN</name>
        <dbReference type="ChEBI" id="CHEBI:58210"/>
    </ligand>
</feature>
<evidence type="ECO:0000256" key="6">
    <source>
        <dbReference type="ARBA" id="ARBA00022694"/>
    </source>
</evidence>
<evidence type="ECO:0000256" key="5">
    <source>
        <dbReference type="ARBA" id="ARBA00022643"/>
    </source>
</evidence>
<evidence type="ECO:0000256" key="1">
    <source>
        <dbReference type="ARBA" id="ARBA00001917"/>
    </source>
</evidence>
<dbReference type="GO" id="GO:0000049">
    <property type="term" value="F:tRNA binding"/>
    <property type="evidence" value="ECO:0007669"/>
    <property type="project" value="UniProtKB-KW"/>
</dbReference>
<keyword evidence="14" id="KW-0547">Nucleotide-binding</keyword>
<keyword evidence="4 12" id="KW-0285">Flavoprotein</keyword>
<dbReference type="STRING" id="760142.Hipma_0154"/>
<keyword evidence="5 12" id="KW-0288">FMN</keyword>
<evidence type="ECO:0000256" key="3">
    <source>
        <dbReference type="ARBA" id="ARBA00022555"/>
    </source>
</evidence>
<dbReference type="CDD" id="cd02801">
    <property type="entry name" value="DUS_like_FMN"/>
    <property type="match status" value="1"/>
</dbReference>
<dbReference type="eggNOG" id="COG0042">
    <property type="taxonomic scope" value="Bacteria"/>
</dbReference>
<dbReference type="Proteomes" id="UP000008139">
    <property type="component" value="Chromosome"/>
</dbReference>
<comment type="catalytic activity">
    <reaction evidence="10">
        <text>a 5,6-dihydrouridine in tRNA + NADP(+) = a uridine in tRNA + NADPH + H(+)</text>
        <dbReference type="Rhea" id="RHEA:23624"/>
        <dbReference type="Rhea" id="RHEA-COMP:13339"/>
        <dbReference type="Rhea" id="RHEA-COMP:13887"/>
        <dbReference type="ChEBI" id="CHEBI:15378"/>
        <dbReference type="ChEBI" id="CHEBI:57783"/>
        <dbReference type="ChEBI" id="CHEBI:58349"/>
        <dbReference type="ChEBI" id="CHEBI:65315"/>
        <dbReference type="ChEBI" id="CHEBI:74443"/>
    </reaction>
</comment>
<keyword evidence="17" id="KW-1185">Reference proteome</keyword>
<comment type="similarity">
    <text evidence="12">Belongs to the dus family.</text>
</comment>
<evidence type="ECO:0000256" key="7">
    <source>
        <dbReference type="ARBA" id="ARBA00022857"/>
    </source>
</evidence>
<dbReference type="InParanoid" id="F2LX75"/>
<dbReference type="FunCoup" id="F2LX75">
    <property type="interactions" value="397"/>
</dbReference>
<evidence type="ECO:0000256" key="9">
    <source>
        <dbReference type="ARBA" id="ARBA00023002"/>
    </source>
</evidence>
<feature type="domain" description="DUS-like FMN-binding" evidence="15">
    <location>
        <begin position="14"/>
        <end position="305"/>
    </location>
</feature>
<reference evidence="16 17" key="1">
    <citation type="journal article" date="2011" name="Stand. Genomic Sci.">
        <title>Complete genome sequence of the thermophilic sulfur-reducer Hippea maritima type strain (MH(2)).</title>
        <authorList>
            <person name="Huntemann M."/>
            <person name="Lu M."/>
            <person name="Nolan M."/>
            <person name="Lapidus A."/>
            <person name="Lucas S."/>
            <person name="Hammon N."/>
            <person name="Deshpande S."/>
            <person name="Cheng J.F."/>
            <person name="Tapia R."/>
            <person name="Han C."/>
            <person name="Goodwin L."/>
            <person name="Pitluck S."/>
            <person name="Liolios K."/>
            <person name="Pagani I."/>
            <person name="Ivanova N."/>
            <person name="Ovchinikova G."/>
            <person name="Pati A."/>
            <person name="Chen A."/>
            <person name="Palaniappan K."/>
            <person name="Land M."/>
            <person name="Hauser L."/>
            <person name="Jeffries C.D."/>
            <person name="Detter J.C."/>
            <person name="Brambilla E.M."/>
            <person name="Rohde M."/>
            <person name="Spring S."/>
            <person name="Goker M."/>
            <person name="Woyke T."/>
            <person name="Bristow J."/>
            <person name="Eisen J.A."/>
            <person name="Markowitz V."/>
            <person name="Hugenholtz P."/>
            <person name="Kyrpides N.C."/>
            <person name="Klenk H.P."/>
            <person name="Mavromatis K."/>
        </authorList>
    </citation>
    <scope>NUCLEOTIDE SEQUENCE [LARGE SCALE GENOMIC DNA]</scope>
    <source>
        <strain evidence="17">ATCC 700847 / DSM 10411 / MH2</strain>
    </source>
</reference>
<dbReference type="SUPFAM" id="SSF51395">
    <property type="entry name" value="FMN-linked oxidoreductases"/>
    <property type="match status" value="1"/>
</dbReference>
<accession>F2LX75</accession>
<protein>
    <recommendedName>
        <fullName evidence="12">tRNA-dihydrouridine synthase</fullName>
        <ecNumber evidence="12">1.3.1.-</ecNumber>
    </recommendedName>
</protein>
<feature type="binding site" evidence="14">
    <location>
        <position position="166"/>
    </location>
    <ligand>
        <name>FMN</name>
        <dbReference type="ChEBI" id="CHEBI:58210"/>
    </ligand>
</feature>
<feature type="binding site" evidence="14">
    <location>
        <position position="70"/>
    </location>
    <ligand>
        <name>FMN</name>
        <dbReference type="ChEBI" id="CHEBI:58210"/>
    </ligand>
</feature>
<keyword evidence="3" id="KW-0820">tRNA-binding</keyword>
<feature type="binding site" evidence="14">
    <location>
        <begin position="197"/>
        <end position="199"/>
    </location>
    <ligand>
        <name>FMN</name>
        <dbReference type="ChEBI" id="CHEBI:58210"/>
    </ligand>
</feature>
<evidence type="ECO:0000259" key="15">
    <source>
        <dbReference type="Pfam" id="PF01207"/>
    </source>
</evidence>
<sequence>MDNFPLKIKSNYFLAPMAGYTDKPFRKLCREFGCGLTFSELISVNAIYYKNKKTLKLIERDITDKPYCIQLFGSDERLFLYAAQFVEPFCDCIDINAGCPAPKVIRAKAGSYLLKEPKKLISITQTLRKHLKKPLSIKMRIGYEKINPVELYKELERSGIDFITIHGRLKSQYFKGEVDYNHIGQINSVLSIPVVANGGIDSFKKAQQVKRITGCEYLMIGQAAIGKPFIFEDLNKKVDTNRDLGFVKAVMKRHLQYMIDFWGDTAIRQFRKFFHAYLKGYPNIKRFNNMINNCSTNNEALNIIDRIEVNQLTPKEQACK</sequence>
<evidence type="ECO:0000256" key="11">
    <source>
        <dbReference type="ARBA" id="ARBA00048802"/>
    </source>
</evidence>
<dbReference type="InterPro" id="IPR001269">
    <property type="entry name" value="DUS_fam"/>
</dbReference>
<gene>
    <name evidence="16" type="ordered locus">Hipma_0154</name>
</gene>
<dbReference type="KEGG" id="hmr:Hipma_0154"/>
<dbReference type="GO" id="GO:0017150">
    <property type="term" value="F:tRNA dihydrouridine synthase activity"/>
    <property type="evidence" value="ECO:0007669"/>
    <property type="project" value="InterPro"/>
</dbReference>
<name>F2LX75_HIPMA</name>
<dbReference type="InterPro" id="IPR035587">
    <property type="entry name" value="DUS-like_FMN-bd"/>
</dbReference>
<evidence type="ECO:0000256" key="4">
    <source>
        <dbReference type="ARBA" id="ARBA00022630"/>
    </source>
</evidence>
<dbReference type="Gene3D" id="1.10.1200.80">
    <property type="entry name" value="Putative flavin oxidoreducatase, domain 2"/>
    <property type="match status" value="1"/>
</dbReference>
<reference evidence="17" key="2">
    <citation type="submission" date="2011-03" db="EMBL/GenBank/DDBJ databases">
        <title>The complete genome of Hippea maritima DSM 10411.</title>
        <authorList>
            <consortium name="US DOE Joint Genome Institute (JGI-PGF)"/>
            <person name="Lucas S."/>
            <person name="Copeland A."/>
            <person name="Lapidus A."/>
            <person name="Bruce D."/>
            <person name="Goodwin L."/>
            <person name="Pitluck S."/>
            <person name="Peters L."/>
            <person name="Kyrpides N."/>
            <person name="Mavromatis K."/>
            <person name="Pagani I."/>
            <person name="Ivanova N."/>
            <person name="Mikhailova N."/>
            <person name="Lu M."/>
            <person name="Detter J.C."/>
            <person name="Tapia R."/>
            <person name="Han C."/>
            <person name="Land M."/>
            <person name="Hauser L."/>
            <person name="Markowitz V."/>
            <person name="Cheng J.-F."/>
            <person name="Hugenholtz P."/>
            <person name="Woyke T."/>
            <person name="Wu D."/>
            <person name="Spring S."/>
            <person name="Schroeder M."/>
            <person name="Brambilla E."/>
            <person name="Klenk H.-P."/>
            <person name="Eisen J.A."/>
        </authorList>
    </citation>
    <scope>NUCLEOTIDE SEQUENCE [LARGE SCALE GENOMIC DNA]</scope>
    <source>
        <strain evidence="17">ATCC 700847 / DSM 10411 / MH2</strain>
    </source>
</reference>
<organism evidence="16 17">
    <name type="scientific">Hippea maritima (strain ATCC 700847 / DSM 10411 / MH2)</name>
    <dbReference type="NCBI Taxonomy" id="760142"/>
    <lineage>
        <taxon>Bacteria</taxon>
        <taxon>Pseudomonadati</taxon>
        <taxon>Campylobacterota</taxon>
        <taxon>Desulfurellia</taxon>
        <taxon>Desulfurellales</taxon>
        <taxon>Hippeaceae</taxon>
        <taxon>Hippea</taxon>
    </lineage>
</organism>
<comment type="catalytic activity">
    <reaction evidence="11">
        <text>a 5,6-dihydrouridine in tRNA + NAD(+) = a uridine in tRNA + NADH + H(+)</text>
        <dbReference type="Rhea" id="RHEA:54452"/>
        <dbReference type="Rhea" id="RHEA-COMP:13339"/>
        <dbReference type="Rhea" id="RHEA-COMP:13887"/>
        <dbReference type="ChEBI" id="CHEBI:15378"/>
        <dbReference type="ChEBI" id="CHEBI:57540"/>
        <dbReference type="ChEBI" id="CHEBI:57945"/>
        <dbReference type="ChEBI" id="CHEBI:65315"/>
        <dbReference type="ChEBI" id="CHEBI:74443"/>
    </reaction>
</comment>
<dbReference type="EC" id="1.3.1.-" evidence="12"/>
<evidence type="ECO:0000256" key="8">
    <source>
        <dbReference type="ARBA" id="ARBA00022884"/>
    </source>
</evidence>
<evidence type="ECO:0000313" key="17">
    <source>
        <dbReference type="Proteomes" id="UP000008139"/>
    </source>
</evidence>
<keyword evidence="7" id="KW-0521">NADP</keyword>
<comment type="function">
    <text evidence="2 12">Catalyzes the synthesis of 5,6-dihydrouridine (D), a modified base found in the D-loop of most tRNAs, via the reduction of the C5-C6 double bond in target uridines.</text>
</comment>
<dbReference type="OrthoDB" id="9764501at2"/>
<evidence type="ECO:0000256" key="13">
    <source>
        <dbReference type="PIRSR" id="PIRSR006621-1"/>
    </source>
</evidence>
<dbReference type="InterPro" id="IPR024036">
    <property type="entry name" value="tRNA-dHydroUridine_Synthase_C"/>
</dbReference>
<evidence type="ECO:0000256" key="12">
    <source>
        <dbReference type="PIRNR" id="PIRNR006621"/>
    </source>
</evidence>
<keyword evidence="9 12" id="KW-0560">Oxidoreductase</keyword>
<dbReference type="Pfam" id="PF01207">
    <property type="entry name" value="Dus"/>
    <property type="match status" value="1"/>
</dbReference>
<evidence type="ECO:0000256" key="2">
    <source>
        <dbReference type="ARBA" id="ARBA00002790"/>
    </source>
</evidence>
<dbReference type="PIRSF" id="PIRSF006621">
    <property type="entry name" value="Dus"/>
    <property type="match status" value="1"/>
</dbReference>
<comment type="cofactor">
    <cofactor evidence="1 12 14">
        <name>FMN</name>
        <dbReference type="ChEBI" id="CHEBI:58210"/>
    </cofactor>
</comment>
<dbReference type="GO" id="GO:0050660">
    <property type="term" value="F:flavin adenine dinucleotide binding"/>
    <property type="evidence" value="ECO:0007669"/>
    <property type="project" value="InterPro"/>
</dbReference>
<proteinExistence type="inferred from homology"/>
<dbReference type="InterPro" id="IPR018517">
    <property type="entry name" value="tRNA_hU_synthase_CS"/>
</dbReference>
<keyword evidence="8" id="KW-0694">RNA-binding</keyword>
<dbReference type="PANTHER" id="PTHR45846:SF1">
    <property type="entry name" value="TRNA-DIHYDROURIDINE(47) SYNTHASE [NAD(P)(+)]-LIKE"/>
    <property type="match status" value="1"/>
</dbReference>
<feature type="binding site" evidence="14">
    <location>
        <begin position="16"/>
        <end position="18"/>
    </location>
    <ligand>
        <name>FMN</name>
        <dbReference type="ChEBI" id="CHEBI:58210"/>
    </ligand>
</feature>
<dbReference type="RefSeq" id="WP_013681178.1">
    <property type="nucleotide sequence ID" value="NC_015318.1"/>
</dbReference>
<dbReference type="InterPro" id="IPR013785">
    <property type="entry name" value="Aldolase_TIM"/>
</dbReference>
<dbReference type="EMBL" id="CP002606">
    <property type="protein sequence ID" value="AEA33133.1"/>
    <property type="molecule type" value="Genomic_DNA"/>
</dbReference>
<dbReference type="PANTHER" id="PTHR45846">
    <property type="entry name" value="TRNA-DIHYDROURIDINE(47) SYNTHASE [NAD(P)(+)]-LIKE"/>
    <property type="match status" value="1"/>
</dbReference>